<proteinExistence type="predicted"/>
<accession>A0ABR3FII7</accession>
<evidence type="ECO:0000313" key="2">
    <source>
        <dbReference type="Proteomes" id="UP001465976"/>
    </source>
</evidence>
<dbReference type="EMBL" id="JBAHYK010000335">
    <property type="protein sequence ID" value="KAL0575105.1"/>
    <property type="molecule type" value="Genomic_DNA"/>
</dbReference>
<dbReference type="Proteomes" id="UP001465976">
    <property type="component" value="Unassembled WGS sequence"/>
</dbReference>
<organism evidence="1 2">
    <name type="scientific">Marasmius crinis-equi</name>
    <dbReference type="NCBI Taxonomy" id="585013"/>
    <lineage>
        <taxon>Eukaryota</taxon>
        <taxon>Fungi</taxon>
        <taxon>Dikarya</taxon>
        <taxon>Basidiomycota</taxon>
        <taxon>Agaricomycotina</taxon>
        <taxon>Agaricomycetes</taxon>
        <taxon>Agaricomycetidae</taxon>
        <taxon>Agaricales</taxon>
        <taxon>Marasmiineae</taxon>
        <taxon>Marasmiaceae</taxon>
        <taxon>Marasmius</taxon>
    </lineage>
</organism>
<evidence type="ECO:0000313" key="1">
    <source>
        <dbReference type="EMBL" id="KAL0575105.1"/>
    </source>
</evidence>
<sequence>MFVLKDFREAFQRWWWNIAPDWRRTEGEDAELLRGDGDWTVLYDDSTGSNGMSSVIAALAWWQDKVQGLPSSTPRERQLWQRELDEWEETVKDVMWSYDQMLQL</sequence>
<protein>
    <submittedName>
        <fullName evidence="1">SERTA domain-containing protein 3</fullName>
    </submittedName>
</protein>
<name>A0ABR3FII7_9AGAR</name>
<reference evidence="1 2" key="1">
    <citation type="submission" date="2024-02" db="EMBL/GenBank/DDBJ databases">
        <title>A draft genome for the cacao thread blight pathogen Marasmius crinis-equi.</title>
        <authorList>
            <person name="Cohen S.P."/>
            <person name="Baruah I.K."/>
            <person name="Amoako-Attah I."/>
            <person name="Bukari Y."/>
            <person name="Meinhardt L.W."/>
            <person name="Bailey B.A."/>
        </authorList>
    </citation>
    <scope>NUCLEOTIDE SEQUENCE [LARGE SCALE GENOMIC DNA]</scope>
    <source>
        <strain evidence="1 2">GH-76</strain>
    </source>
</reference>
<keyword evidence="2" id="KW-1185">Reference proteome</keyword>
<gene>
    <name evidence="1" type="primary">RBT1_7</name>
    <name evidence="1" type="ORF">V5O48_006855</name>
</gene>
<comment type="caution">
    <text evidence="1">The sequence shown here is derived from an EMBL/GenBank/DDBJ whole genome shotgun (WGS) entry which is preliminary data.</text>
</comment>